<evidence type="ECO:0000256" key="1">
    <source>
        <dbReference type="SAM" id="Phobius"/>
    </source>
</evidence>
<feature type="transmembrane region" description="Helical" evidence="1">
    <location>
        <begin position="83"/>
        <end position="107"/>
    </location>
</feature>
<keyword evidence="1" id="KW-0812">Transmembrane</keyword>
<feature type="transmembrane region" description="Helical" evidence="1">
    <location>
        <begin position="17"/>
        <end position="39"/>
    </location>
</feature>
<comment type="caution">
    <text evidence="2">The sequence shown here is derived from an EMBL/GenBank/DDBJ whole genome shotgun (WGS) entry which is preliminary data.</text>
</comment>
<evidence type="ECO:0000313" key="2">
    <source>
        <dbReference type="EMBL" id="KAK3373275.1"/>
    </source>
</evidence>
<reference evidence="2" key="2">
    <citation type="submission" date="2023-06" db="EMBL/GenBank/DDBJ databases">
        <authorList>
            <consortium name="Lawrence Berkeley National Laboratory"/>
            <person name="Haridas S."/>
            <person name="Hensen N."/>
            <person name="Bonometti L."/>
            <person name="Westerberg I."/>
            <person name="Brannstrom I.O."/>
            <person name="Guillou S."/>
            <person name="Cros-Aarteil S."/>
            <person name="Calhoun S."/>
            <person name="Kuo A."/>
            <person name="Mondo S."/>
            <person name="Pangilinan J."/>
            <person name="Riley R."/>
            <person name="Labutti K."/>
            <person name="Andreopoulos B."/>
            <person name="Lipzen A."/>
            <person name="Chen C."/>
            <person name="Yanf M."/>
            <person name="Daum C."/>
            <person name="Ng V."/>
            <person name="Clum A."/>
            <person name="Steindorff A."/>
            <person name="Ohm R."/>
            <person name="Martin F."/>
            <person name="Silar P."/>
            <person name="Natvig D."/>
            <person name="Lalanne C."/>
            <person name="Gautier V."/>
            <person name="Ament-Velasquez S.L."/>
            <person name="Kruys A."/>
            <person name="Hutchinson M.I."/>
            <person name="Powell A.J."/>
            <person name="Barry K."/>
            <person name="Miller A.N."/>
            <person name="Grigoriev I.V."/>
            <person name="Debuchy R."/>
            <person name="Gladieux P."/>
            <person name="Thoren M.H."/>
            <person name="Johannesson H."/>
        </authorList>
    </citation>
    <scope>NUCLEOTIDE SEQUENCE</scope>
    <source>
        <strain evidence="2">CBS 958.72</strain>
    </source>
</reference>
<keyword evidence="1" id="KW-0472">Membrane</keyword>
<feature type="transmembrane region" description="Helical" evidence="1">
    <location>
        <begin position="159"/>
        <end position="183"/>
    </location>
</feature>
<reference evidence="2" key="1">
    <citation type="journal article" date="2023" name="Mol. Phylogenet. Evol.">
        <title>Genome-scale phylogeny and comparative genomics of the fungal order Sordariales.</title>
        <authorList>
            <person name="Hensen N."/>
            <person name="Bonometti L."/>
            <person name="Westerberg I."/>
            <person name="Brannstrom I.O."/>
            <person name="Guillou S."/>
            <person name="Cros-Aarteil S."/>
            <person name="Calhoun S."/>
            <person name="Haridas S."/>
            <person name="Kuo A."/>
            <person name="Mondo S."/>
            <person name="Pangilinan J."/>
            <person name="Riley R."/>
            <person name="LaButti K."/>
            <person name="Andreopoulos B."/>
            <person name="Lipzen A."/>
            <person name="Chen C."/>
            <person name="Yan M."/>
            <person name="Daum C."/>
            <person name="Ng V."/>
            <person name="Clum A."/>
            <person name="Steindorff A."/>
            <person name="Ohm R.A."/>
            <person name="Martin F."/>
            <person name="Silar P."/>
            <person name="Natvig D.O."/>
            <person name="Lalanne C."/>
            <person name="Gautier V."/>
            <person name="Ament-Velasquez S.L."/>
            <person name="Kruys A."/>
            <person name="Hutchinson M.I."/>
            <person name="Powell A.J."/>
            <person name="Barry K."/>
            <person name="Miller A.N."/>
            <person name="Grigoriev I.V."/>
            <person name="Debuchy R."/>
            <person name="Gladieux P."/>
            <person name="Hiltunen Thoren M."/>
            <person name="Johannesson H."/>
        </authorList>
    </citation>
    <scope>NUCLEOTIDE SEQUENCE</scope>
    <source>
        <strain evidence="2">CBS 958.72</strain>
    </source>
</reference>
<organism evidence="2 3">
    <name type="scientific">Lasiosphaeria ovina</name>
    <dbReference type="NCBI Taxonomy" id="92902"/>
    <lineage>
        <taxon>Eukaryota</taxon>
        <taxon>Fungi</taxon>
        <taxon>Dikarya</taxon>
        <taxon>Ascomycota</taxon>
        <taxon>Pezizomycotina</taxon>
        <taxon>Sordariomycetes</taxon>
        <taxon>Sordariomycetidae</taxon>
        <taxon>Sordariales</taxon>
        <taxon>Lasiosphaeriaceae</taxon>
        <taxon>Lasiosphaeria</taxon>
    </lineage>
</organism>
<dbReference type="Proteomes" id="UP001287356">
    <property type="component" value="Unassembled WGS sequence"/>
</dbReference>
<dbReference type="AlphaFoldDB" id="A0AAE0N7M3"/>
<keyword evidence="1" id="KW-1133">Transmembrane helix</keyword>
<dbReference type="EMBL" id="JAULSN010000004">
    <property type="protein sequence ID" value="KAK3373275.1"/>
    <property type="molecule type" value="Genomic_DNA"/>
</dbReference>
<name>A0AAE0N7M3_9PEZI</name>
<protein>
    <submittedName>
        <fullName evidence="2">Uncharacterized protein</fullName>
    </submittedName>
</protein>
<evidence type="ECO:0000313" key="3">
    <source>
        <dbReference type="Proteomes" id="UP001287356"/>
    </source>
</evidence>
<keyword evidence="3" id="KW-1185">Reference proteome</keyword>
<proteinExistence type="predicted"/>
<gene>
    <name evidence="2" type="ORF">B0T24DRAFT_622619</name>
</gene>
<feature type="transmembrane region" description="Helical" evidence="1">
    <location>
        <begin position="45"/>
        <end position="71"/>
    </location>
</feature>
<accession>A0AAE0N7M3</accession>
<sequence length="185" mass="20055">MGSGTGGKEGCGTCSLFLFRFFLSLLHCLLFCRLTPAVYSSLCLLLFLICTFALSSPLLSPQAIFGVVGLCGSRPVVIKRASIYLSFYTSLPPVLTFVSSILLPQIYPHGHTATKHTLEPNDICVVGWFFVFSPKNLDINPLCIFPLSNNRHTEGPETLLSLLPILCVIGSLLLWPSVCAGCVEA</sequence>